<keyword evidence="2" id="KW-1185">Reference proteome</keyword>
<accession>A0ABW1EIC7</accession>
<dbReference type="EMBL" id="JBHSPH010000008">
    <property type="protein sequence ID" value="MFC5864052.1"/>
    <property type="molecule type" value="Genomic_DNA"/>
</dbReference>
<gene>
    <name evidence="1" type="ORF">ACFPT7_17230</name>
</gene>
<organism evidence="1 2">
    <name type="scientific">Acidicapsa dinghuensis</name>
    <dbReference type="NCBI Taxonomy" id="2218256"/>
    <lineage>
        <taxon>Bacteria</taxon>
        <taxon>Pseudomonadati</taxon>
        <taxon>Acidobacteriota</taxon>
        <taxon>Terriglobia</taxon>
        <taxon>Terriglobales</taxon>
        <taxon>Acidobacteriaceae</taxon>
        <taxon>Acidicapsa</taxon>
    </lineage>
</organism>
<name>A0ABW1EIC7_9BACT</name>
<dbReference type="Proteomes" id="UP001596091">
    <property type="component" value="Unassembled WGS sequence"/>
</dbReference>
<evidence type="ECO:0008006" key="3">
    <source>
        <dbReference type="Google" id="ProtNLM"/>
    </source>
</evidence>
<evidence type="ECO:0000313" key="2">
    <source>
        <dbReference type="Proteomes" id="UP001596091"/>
    </source>
</evidence>
<reference evidence="2" key="1">
    <citation type="journal article" date="2019" name="Int. J. Syst. Evol. Microbiol.">
        <title>The Global Catalogue of Microorganisms (GCM) 10K type strain sequencing project: providing services to taxonomists for standard genome sequencing and annotation.</title>
        <authorList>
            <consortium name="The Broad Institute Genomics Platform"/>
            <consortium name="The Broad Institute Genome Sequencing Center for Infectious Disease"/>
            <person name="Wu L."/>
            <person name="Ma J."/>
        </authorList>
    </citation>
    <scope>NUCLEOTIDE SEQUENCE [LARGE SCALE GENOMIC DNA]</scope>
    <source>
        <strain evidence="2">JCM 4087</strain>
    </source>
</reference>
<sequence length="173" mass="18505">MKILIITGMEGAENCAAALSRLLTTECDVAQGRRSAITMLNRGEYAAVILDEALIDSDPQGADLIWERTGLAIPMQINFALTGVQRLAREIRMALSRAERERAIARAAAAAAIENELKTTVAGLLLHSQLALADLQVSSPAAEKLRLVADLAGSLREQLTPAMQSHPQTALHA</sequence>
<protein>
    <recommendedName>
        <fullName evidence="3">ANTAR domain-containing protein</fullName>
    </recommendedName>
</protein>
<dbReference type="RefSeq" id="WP_263341002.1">
    <property type="nucleotide sequence ID" value="NZ_JAGSYH010000006.1"/>
</dbReference>
<evidence type="ECO:0000313" key="1">
    <source>
        <dbReference type="EMBL" id="MFC5864052.1"/>
    </source>
</evidence>
<comment type="caution">
    <text evidence="1">The sequence shown here is derived from an EMBL/GenBank/DDBJ whole genome shotgun (WGS) entry which is preliminary data.</text>
</comment>
<proteinExistence type="predicted"/>